<reference evidence="2 3" key="1">
    <citation type="submission" date="2021-01" db="EMBL/GenBank/DDBJ databases">
        <title>Whole genome shotgun sequence of Catellatospora citrea NBRC 14495.</title>
        <authorList>
            <person name="Komaki H."/>
            <person name="Tamura T."/>
        </authorList>
    </citation>
    <scope>NUCLEOTIDE SEQUENCE [LARGE SCALE GENOMIC DNA]</scope>
    <source>
        <strain evidence="2 3">NBRC 14495</strain>
    </source>
</reference>
<sequence>MRGQQLRLDPGRVDPGRGESGCGGAELGGEHGHPINLAAAGEEPAGPRTGTVRENPVDPSGAR</sequence>
<feature type="compositionally biased region" description="Gly residues" evidence="1">
    <location>
        <begin position="18"/>
        <end position="27"/>
    </location>
</feature>
<keyword evidence="3" id="KW-1185">Reference proteome</keyword>
<dbReference type="AlphaFoldDB" id="A0A8J3P1Z4"/>
<gene>
    <name evidence="2" type="ORF">Cci01nite_58150</name>
</gene>
<name>A0A8J3P1Z4_9ACTN</name>
<accession>A0A8J3P1Z4</accession>
<evidence type="ECO:0000313" key="2">
    <source>
        <dbReference type="EMBL" id="GIG00722.1"/>
    </source>
</evidence>
<dbReference type="EMBL" id="BONH01000030">
    <property type="protein sequence ID" value="GIG00722.1"/>
    <property type="molecule type" value="Genomic_DNA"/>
</dbReference>
<organism evidence="2 3">
    <name type="scientific">Catellatospora citrea</name>
    <dbReference type="NCBI Taxonomy" id="53366"/>
    <lineage>
        <taxon>Bacteria</taxon>
        <taxon>Bacillati</taxon>
        <taxon>Actinomycetota</taxon>
        <taxon>Actinomycetes</taxon>
        <taxon>Micromonosporales</taxon>
        <taxon>Micromonosporaceae</taxon>
        <taxon>Catellatospora</taxon>
    </lineage>
</organism>
<dbReference type="Proteomes" id="UP000659904">
    <property type="component" value="Unassembled WGS sequence"/>
</dbReference>
<protein>
    <submittedName>
        <fullName evidence="2">Uncharacterized protein</fullName>
    </submittedName>
</protein>
<evidence type="ECO:0000313" key="3">
    <source>
        <dbReference type="Proteomes" id="UP000659904"/>
    </source>
</evidence>
<evidence type="ECO:0000256" key="1">
    <source>
        <dbReference type="SAM" id="MobiDB-lite"/>
    </source>
</evidence>
<feature type="region of interest" description="Disordered" evidence="1">
    <location>
        <begin position="1"/>
        <end position="63"/>
    </location>
</feature>
<proteinExistence type="predicted"/>
<comment type="caution">
    <text evidence="2">The sequence shown here is derived from an EMBL/GenBank/DDBJ whole genome shotgun (WGS) entry which is preliminary data.</text>
</comment>